<evidence type="ECO:0000313" key="2">
    <source>
        <dbReference type="EMBL" id="KER32675.1"/>
    </source>
</evidence>
<organism evidence="2 3">
    <name type="scientific">Opisthorchis viverrini</name>
    <name type="common">Southeast Asian liver fluke</name>
    <dbReference type="NCBI Taxonomy" id="6198"/>
    <lineage>
        <taxon>Eukaryota</taxon>
        <taxon>Metazoa</taxon>
        <taxon>Spiralia</taxon>
        <taxon>Lophotrochozoa</taxon>
        <taxon>Platyhelminthes</taxon>
        <taxon>Trematoda</taxon>
        <taxon>Digenea</taxon>
        <taxon>Opisthorchiida</taxon>
        <taxon>Opisthorchiata</taxon>
        <taxon>Opisthorchiidae</taxon>
        <taxon>Opisthorchis</taxon>
    </lineage>
</organism>
<reference evidence="2 3" key="1">
    <citation type="submission" date="2013-11" db="EMBL/GenBank/DDBJ databases">
        <title>Opisthorchis viverrini - life in the bile duct.</title>
        <authorList>
            <person name="Young N.D."/>
            <person name="Nagarajan N."/>
            <person name="Lin S.J."/>
            <person name="Korhonen P.K."/>
            <person name="Jex A.R."/>
            <person name="Hall R.S."/>
            <person name="Safavi-Hemami H."/>
            <person name="Kaewkong W."/>
            <person name="Bertrand D."/>
            <person name="Gao S."/>
            <person name="Seet Q."/>
            <person name="Wongkham S."/>
            <person name="Teh B.T."/>
            <person name="Wongkham C."/>
            <person name="Intapan P.M."/>
            <person name="Maleewong W."/>
            <person name="Yang X."/>
            <person name="Hu M."/>
            <person name="Wang Z."/>
            <person name="Hofmann A."/>
            <person name="Sternberg P.W."/>
            <person name="Tan P."/>
            <person name="Wang J."/>
            <person name="Gasser R.B."/>
        </authorList>
    </citation>
    <scope>NUCLEOTIDE SEQUENCE [LARGE SCALE GENOMIC DNA]</scope>
</reference>
<dbReference type="AlphaFoldDB" id="A0A075AAB1"/>
<dbReference type="RefSeq" id="XP_009163627.1">
    <property type="nucleotide sequence ID" value="XM_009165363.1"/>
</dbReference>
<keyword evidence="3" id="KW-1185">Reference proteome</keyword>
<protein>
    <submittedName>
        <fullName evidence="2">Uncharacterized protein</fullName>
    </submittedName>
</protein>
<accession>A0A075AAB1</accession>
<dbReference type="KEGG" id="ovi:T265_01357"/>
<feature type="region of interest" description="Disordered" evidence="1">
    <location>
        <begin position="158"/>
        <end position="178"/>
    </location>
</feature>
<dbReference type="Proteomes" id="UP000054324">
    <property type="component" value="Unassembled WGS sequence"/>
</dbReference>
<sequence>MRNEIKRRKKKRDQNKEMFPPETRGTHPAHQQRVAVHRLKQCTRTVDVDRGAVQPLASDLCMDRIPDVGKFDKNPVQSGEYTGDAFLDYRPGTAEAQLTLPTKLDVFMKWPHYSVLLKSKSSGHSKACGSGQNGVVFNSPTLLEVHMRCTLLLPIPPHNPNESRWDNDEYRSDEVPKA</sequence>
<evidence type="ECO:0000256" key="1">
    <source>
        <dbReference type="SAM" id="MobiDB-lite"/>
    </source>
</evidence>
<gene>
    <name evidence="2" type="ORF">T265_01357</name>
</gene>
<evidence type="ECO:0000313" key="3">
    <source>
        <dbReference type="Proteomes" id="UP000054324"/>
    </source>
</evidence>
<feature type="compositionally biased region" description="Basic residues" evidence="1">
    <location>
        <begin position="1"/>
        <end position="13"/>
    </location>
</feature>
<proteinExistence type="predicted"/>
<dbReference type="GeneID" id="20315545"/>
<dbReference type="EMBL" id="KL596632">
    <property type="protein sequence ID" value="KER32675.1"/>
    <property type="molecule type" value="Genomic_DNA"/>
</dbReference>
<name>A0A075AAB1_OPIVI</name>
<feature type="region of interest" description="Disordered" evidence="1">
    <location>
        <begin position="1"/>
        <end position="30"/>
    </location>
</feature>
<dbReference type="CTD" id="20315545"/>
<feature type="compositionally biased region" description="Basic and acidic residues" evidence="1">
    <location>
        <begin position="161"/>
        <end position="178"/>
    </location>
</feature>